<keyword evidence="5" id="KW-1003">Cell membrane</keyword>
<protein>
    <submittedName>
        <fullName evidence="12">Amino acid ABC transporter permease</fullName>
    </submittedName>
</protein>
<dbReference type="NCBIfam" id="TIGR01726">
    <property type="entry name" value="HEQRo_perm_3TM"/>
    <property type="match status" value="1"/>
</dbReference>
<evidence type="ECO:0000256" key="10">
    <source>
        <dbReference type="RuleBase" id="RU363032"/>
    </source>
</evidence>
<sequence>MSALVGGLALAIVLGGTASVLTEYGIQREDRIAAALQSSELFTILVSGSLLGAGAMALGFGAYRRMPTRVSREEAIAGAVLGLQASISGLALLWFIQGDMERFARNFLSFEQIVPQYEAFLNGARNTLILAGTGELFGVLLGLVLSVFTISKRAVVRAPVRVYINLFRGTPLLLQLSLIYFGLALGLGVNMSAYTAAILAFSLNTGAYSAEVFRAGIQSIERGQMEAARGLGLGYMQSMRYVIVPQAVRRVIPPLMNEFVILIKDTSLIAFLGLTYAQRDLFSVGSQGYSQFFNATFYVASGLGYLVVTLPLIRLVTWVETRLRSGLVGAVA</sequence>
<evidence type="ECO:0000256" key="4">
    <source>
        <dbReference type="ARBA" id="ARBA00022448"/>
    </source>
</evidence>
<evidence type="ECO:0000256" key="7">
    <source>
        <dbReference type="ARBA" id="ARBA00022970"/>
    </source>
</evidence>
<evidence type="ECO:0000313" key="13">
    <source>
        <dbReference type="Proteomes" id="UP001221411"/>
    </source>
</evidence>
<comment type="caution">
    <text evidence="12">The sequence shown here is derived from an EMBL/GenBank/DDBJ whole genome shotgun (WGS) entry which is preliminary data.</text>
</comment>
<proteinExistence type="inferred from homology"/>
<accession>A0ABT5EPZ3</accession>
<keyword evidence="13" id="KW-1185">Reference proteome</keyword>
<dbReference type="SUPFAM" id="SSF161098">
    <property type="entry name" value="MetI-like"/>
    <property type="match status" value="1"/>
</dbReference>
<feature type="transmembrane region" description="Helical" evidence="10">
    <location>
        <begin position="128"/>
        <end position="150"/>
    </location>
</feature>
<dbReference type="Pfam" id="PF00528">
    <property type="entry name" value="BPD_transp_1"/>
    <property type="match status" value="1"/>
</dbReference>
<feature type="transmembrane region" description="Helical" evidence="10">
    <location>
        <begin position="42"/>
        <end position="63"/>
    </location>
</feature>
<dbReference type="RefSeq" id="WP_271918210.1">
    <property type="nucleotide sequence ID" value="NZ_JAQNDO010000001.1"/>
</dbReference>
<evidence type="ECO:0000256" key="2">
    <source>
        <dbReference type="ARBA" id="ARBA00004429"/>
    </source>
</evidence>
<comment type="subcellular location">
    <subcellularLocation>
        <location evidence="2">Cell inner membrane</location>
        <topology evidence="2">Multi-pass membrane protein</topology>
    </subcellularLocation>
    <subcellularLocation>
        <location evidence="10">Cell membrane</location>
        <topology evidence="10">Multi-pass membrane protein</topology>
    </subcellularLocation>
</comment>
<evidence type="ECO:0000313" key="12">
    <source>
        <dbReference type="EMBL" id="MDC0742840.1"/>
    </source>
</evidence>
<dbReference type="PROSITE" id="PS50928">
    <property type="entry name" value="ABC_TM1"/>
    <property type="match status" value="1"/>
</dbReference>
<dbReference type="PANTHER" id="PTHR30614">
    <property type="entry name" value="MEMBRANE COMPONENT OF AMINO ACID ABC TRANSPORTER"/>
    <property type="match status" value="1"/>
</dbReference>
<evidence type="ECO:0000256" key="5">
    <source>
        <dbReference type="ARBA" id="ARBA00022475"/>
    </source>
</evidence>
<dbReference type="Gene3D" id="1.10.3720.10">
    <property type="entry name" value="MetI-like"/>
    <property type="match status" value="1"/>
</dbReference>
<dbReference type="Proteomes" id="UP001221411">
    <property type="component" value="Unassembled WGS sequence"/>
</dbReference>
<evidence type="ECO:0000259" key="11">
    <source>
        <dbReference type="PROSITE" id="PS50928"/>
    </source>
</evidence>
<evidence type="ECO:0000256" key="8">
    <source>
        <dbReference type="ARBA" id="ARBA00022989"/>
    </source>
</evidence>
<comment type="similarity">
    <text evidence="3">Belongs to the binding-protein-dependent transport system permease family. HisMQ subfamily.</text>
</comment>
<reference evidence="12 13" key="1">
    <citation type="submission" date="2022-11" db="EMBL/GenBank/DDBJ databases">
        <title>Minimal conservation of predation-associated metabolite biosynthetic gene clusters underscores biosynthetic potential of Myxococcota including descriptions for ten novel species: Archangium lansinium sp. nov., Myxococcus landrumus sp. nov., Nannocystis bai.</title>
        <authorList>
            <person name="Ahearne A."/>
            <person name="Stevens C."/>
            <person name="Dowd S."/>
        </authorList>
    </citation>
    <scope>NUCLEOTIDE SEQUENCE [LARGE SCALE GENOMIC DNA]</scope>
    <source>
        <strain evidence="12 13">RJM3</strain>
    </source>
</reference>
<dbReference type="InterPro" id="IPR010065">
    <property type="entry name" value="AA_ABC_transptr_permease_3TM"/>
</dbReference>
<feature type="transmembrane region" description="Helical" evidence="10">
    <location>
        <begin position="162"/>
        <end position="185"/>
    </location>
</feature>
<evidence type="ECO:0000256" key="6">
    <source>
        <dbReference type="ARBA" id="ARBA00022692"/>
    </source>
</evidence>
<dbReference type="CDD" id="cd06261">
    <property type="entry name" value="TM_PBP2"/>
    <property type="match status" value="1"/>
</dbReference>
<organism evidence="12 13">
    <name type="scientific">Polyangium mundeleinium</name>
    <dbReference type="NCBI Taxonomy" id="2995306"/>
    <lineage>
        <taxon>Bacteria</taxon>
        <taxon>Pseudomonadati</taxon>
        <taxon>Myxococcota</taxon>
        <taxon>Polyangia</taxon>
        <taxon>Polyangiales</taxon>
        <taxon>Polyangiaceae</taxon>
        <taxon>Polyangium</taxon>
    </lineage>
</organism>
<keyword evidence="4 10" id="KW-0813">Transport</keyword>
<keyword evidence="6 10" id="KW-0812">Transmembrane</keyword>
<gene>
    <name evidence="12" type="ORF">POL67_15935</name>
</gene>
<evidence type="ECO:0000256" key="3">
    <source>
        <dbReference type="ARBA" id="ARBA00010072"/>
    </source>
</evidence>
<keyword evidence="8 10" id="KW-1133">Transmembrane helix</keyword>
<keyword evidence="7" id="KW-0029">Amino-acid transport</keyword>
<name>A0ABT5EPZ3_9BACT</name>
<dbReference type="InterPro" id="IPR000515">
    <property type="entry name" value="MetI-like"/>
</dbReference>
<evidence type="ECO:0000256" key="1">
    <source>
        <dbReference type="ARBA" id="ARBA00003159"/>
    </source>
</evidence>
<comment type="function">
    <text evidence="1">Part of the binding-protein-dependent transport system for glutamine; probably responsible for the translocation of the substrate across the membrane.</text>
</comment>
<dbReference type="PANTHER" id="PTHR30614:SF20">
    <property type="entry name" value="GLUTAMINE TRANSPORT SYSTEM PERMEASE PROTEIN GLNP"/>
    <property type="match status" value="1"/>
</dbReference>
<dbReference type="InterPro" id="IPR043429">
    <property type="entry name" value="ArtM/GltK/GlnP/TcyL/YhdX-like"/>
</dbReference>
<feature type="transmembrane region" description="Helical" evidence="10">
    <location>
        <begin position="297"/>
        <end position="316"/>
    </location>
</feature>
<evidence type="ECO:0000256" key="9">
    <source>
        <dbReference type="ARBA" id="ARBA00023136"/>
    </source>
</evidence>
<dbReference type="EMBL" id="JAQNDO010000001">
    <property type="protein sequence ID" value="MDC0742840.1"/>
    <property type="molecule type" value="Genomic_DNA"/>
</dbReference>
<feature type="domain" description="ABC transmembrane type-1" evidence="11">
    <location>
        <begin position="124"/>
        <end position="316"/>
    </location>
</feature>
<keyword evidence="9 10" id="KW-0472">Membrane</keyword>
<dbReference type="InterPro" id="IPR035906">
    <property type="entry name" value="MetI-like_sf"/>
</dbReference>
<feature type="transmembrane region" description="Helical" evidence="10">
    <location>
        <begin position="75"/>
        <end position="96"/>
    </location>
</feature>